<evidence type="ECO:0000256" key="7">
    <source>
        <dbReference type="ARBA" id="ARBA00023319"/>
    </source>
</evidence>
<evidence type="ECO:0000256" key="8">
    <source>
        <dbReference type="ARBA" id="ARBA00047899"/>
    </source>
</evidence>
<feature type="region of interest" description="Disordered" evidence="10">
    <location>
        <begin position="451"/>
        <end position="557"/>
    </location>
</feature>
<dbReference type="SUPFAM" id="SSF56112">
    <property type="entry name" value="Protein kinase-like (PK-like)"/>
    <property type="match status" value="1"/>
</dbReference>
<dbReference type="PROSITE" id="PS51158">
    <property type="entry name" value="ALPHA_KINASE"/>
    <property type="match status" value="1"/>
</dbReference>
<dbReference type="InterPro" id="IPR013098">
    <property type="entry name" value="Ig_I-set"/>
</dbReference>
<evidence type="ECO:0000256" key="9">
    <source>
        <dbReference type="ARBA" id="ARBA00048679"/>
    </source>
</evidence>
<keyword evidence="3" id="KW-0723">Serine/threonine-protein kinase</keyword>
<feature type="region of interest" description="Disordered" evidence="10">
    <location>
        <begin position="926"/>
        <end position="1005"/>
    </location>
</feature>
<evidence type="ECO:0000256" key="3">
    <source>
        <dbReference type="ARBA" id="ARBA00022527"/>
    </source>
</evidence>
<dbReference type="Gene3D" id="3.20.200.10">
    <property type="entry name" value="MHCK/EF2 kinase"/>
    <property type="match status" value="1"/>
</dbReference>
<dbReference type="PANTHER" id="PTHR47091">
    <property type="entry name" value="ALPHA-PROTEIN KINASE 2-RELATED"/>
    <property type="match status" value="1"/>
</dbReference>
<feature type="domain" description="Alpha-type protein kinase" evidence="12">
    <location>
        <begin position="714"/>
        <end position="924"/>
    </location>
</feature>
<dbReference type="PANTHER" id="PTHR47091:SF1">
    <property type="entry name" value="ALPHA-PROTEIN KINASE 3"/>
    <property type="match status" value="1"/>
</dbReference>
<organism evidence="13 14">
    <name type="scientific">Phrynosoma platyrhinos</name>
    <name type="common">Desert horned lizard</name>
    <dbReference type="NCBI Taxonomy" id="52577"/>
    <lineage>
        <taxon>Eukaryota</taxon>
        <taxon>Metazoa</taxon>
        <taxon>Chordata</taxon>
        <taxon>Craniata</taxon>
        <taxon>Vertebrata</taxon>
        <taxon>Euteleostomi</taxon>
        <taxon>Lepidosauria</taxon>
        <taxon>Squamata</taxon>
        <taxon>Bifurcata</taxon>
        <taxon>Unidentata</taxon>
        <taxon>Episquamata</taxon>
        <taxon>Toxicofera</taxon>
        <taxon>Iguania</taxon>
        <taxon>Phrynosomatidae</taxon>
        <taxon>Phrynosomatinae</taxon>
        <taxon>Phrynosoma</taxon>
    </lineage>
</organism>
<dbReference type="PROSITE" id="PS50835">
    <property type="entry name" value="IG_LIKE"/>
    <property type="match status" value="1"/>
</dbReference>
<evidence type="ECO:0000259" key="12">
    <source>
        <dbReference type="PROSITE" id="PS51158"/>
    </source>
</evidence>
<protein>
    <recommendedName>
        <fullName evidence="2">non-specific serine/threonine protein kinase</fullName>
        <ecNumber evidence="2">2.7.11.1</ecNumber>
    </recommendedName>
</protein>
<dbReference type="Gene3D" id="2.60.40.10">
    <property type="entry name" value="Immunoglobulins"/>
    <property type="match status" value="1"/>
</dbReference>
<evidence type="ECO:0000256" key="6">
    <source>
        <dbReference type="ARBA" id="ARBA00023157"/>
    </source>
</evidence>
<proteinExistence type="inferred from homology"/>
<dbReference type="EC" id="2.7.11.1" evidence="2"/>
<dbReference type="InterPro" id="IPR036179">
    <property type="entry name" value="Ig-like_dom_sf"/>
</dbReference>
<evidence type="ECO:0000256" key="5">
    <source>
        <dbReference type="ARBA" id="ARBA00022777"/>
    </source>
</evidence>
<accession>A0ABQ7SRJ9</accession>
<evidence type="ECO:0000256" key="2">
    <source>
        <dbReference type="ARBA" id="ARBA00012513"/>
    </source>
</evidence>
<feature type="domain" description="Ig-like" evidence="11">
    <location>
        <begin position="604"/>
        <end position="698"/>
    </location>
</feature>
<evidence type="ECO:0000313" key="14">
    <source>
        <dbReference type="Proteomes" id="UP000826234"/>
    </source>
</evidence>
<keyword evidence="4" id="KW-0808">Transferase</keyword>
<keyword evidence="5" id="KW-0418">Kinase</keyword>
<dbReference type="Pfam" id="PF07679">
    <property type="entry name" value="I-set"/>
    <property type="match status" value="1"/>
</dbReference>
<evidence type="ECO:0000256" key="10">
    <source>
        <dbReference type="SAM" id="MobiDB-lite"/>
    </source>
</evidence>
<dbReference type="SUPFAM" id="SSF48726">
    <property type="entry name" value="Immunoglobulin"/>
    <property type="match status" value="1"/>
</dbReference>
<evidence type="ECO:0000256" key="4">
    <source>
        <dbReference type="ARBA" id="ARBA00022679"/>
    </source>
</evidence>
<feature type="compositionally biased region" description="Polar residues" evidence="10">
    <location>
        <begin position="517"/>
        <end position="535"/>
    </location>
</feature>
<feature type="compositionally biased region" description="Polar residues" evidence="10">
    <location>
        <begin position="1"/>
        <end position="14"/>
    </location>
</feature>
<dbReference type="InterPro" id="IPR013783">
    <property type="entry name" value="Ig-like_fold"/>
</dbReference>
<feature type="compositionally biased region" description="Polar residues" evidence="10">
    <location>
        <begin position="962"/>
        <end position="972"/>
    </location>
</feature>
<keyword evidence="14" id="KW-1185">Reference proteome</keyword>
<dbReference type="SMART" id="SM00811">
    <property type="entry name" value="Alpha_kinase"/>
    <property type="match status" value="1"/>
</dbReference>
<feature type="compositionally biased region" description="Basic and acidic residues" evidence="10">
    <location>
        <begin position="34"/>
        <end position="48"/>
    </location>
</feature>
<feature type="region of interest" description="Disordered" evidence="10">
    <location>
        <begin position="294"/>
        <end position="319"/>
    </location>
</feature>
<dbReference type="InterPro" id="IPR011009">
    <property type="entry name" value="Kinase-like_dom_sf"/>
</dbReference>
<name>A0ABQ7SRJ9_PHRPL</name>
<reference evidence="13 14" key="1">
    <citation type="journal article" date="2022" name="Gigascience">
        <title>A chromosome-level genome assembly and annotation of the desert horned lizard, Phrynosoma platyrhinos, provides insight into chromosomal rearrangements among reptiles.</title>
        <authorList>
            <person name="Koochekian N."/>
            <person name="Ascanio A."/>
            <person name="Farleigh K."/>
            <person name="Card D.C."/>
            <person name="Schield D.R."/>
            <person name="Castoe T.A."/>
            <person name="Jezkova T."/>
        </authorList>
    </citation>
    <scope>NUCLEOTIDE SEQUENCE [LARGE SCALE GENOMIC DNA]</scope>
    <source>
        <strain evidence="13">NK-2021</strain>
    </source>
</reference>
<feature type="region of interest" description="Disordered" evidence="10">
    <location>
        <begin position="1"/>
        <end position="65"/>
    </location>
</feature>
<gene>
    <name evidence="13" type="ORF">JD844_014363</name>
</gene>
<comment type="catalytic activity">
    <reaction evidence="9">
        <text>L-seryl-[protein] + ATP = O-phospho-L-seryl-[protein] + ADP + H(+)</text>
        <dbReference type="Rhea" id="RHEA:17989"/>
        <dbReference type="Rhea" id="RHEA-COMP:9863"/>
        <dbReference type="Rhea" id="RHEA-COMP:11604"/>
        <dbReference type="ChEBI" id="CHEBI:15378"/>
        <dbReference type="ChEBI" id="CHEBI:29999"/>
        <dbReference type="ChEBI" id="CHEBI:30616"/>
        <dbReference type="ChEBI" id="CHEBI:83421"/>
        <dbReference type="ChEBI" id="CHEBI:456216"/>
        <dbReference type="EC" id="2.7.11.1"/>
    </reaction>
</comment>
<comment type="caution">
    <text evidence="13">The sequence shown here is derived from an EMBL/GenBank/DDBJ whole genome shotgun (WGS) entry which is preliminary data.</text>
</comment>
<evidence type="ECO:0000313" key="13">
    <source>
        <dbReference type="EMBL" id="KAH0619925.1"/>
    </source>
</evidence>
<feature type="compositionally biased region" description="Basic and acidic residues" evidence="10">
    <location>
        <begin position="103"/>
        <end position="114"/>
    </location>
</feature>
<dbReference type="InterPro" id="IPR007110">
    <property type="entry name" value="Ig-like_dom"/>
</dbReference>
<sequence>MPVSSTAYNLQTPDSDLRTERNLDSRYFAIRKGVPRETEIKQSEKEPHPSPLPQEPNVVVPSQEANQYLSETFQNSPSVSFGITQSTEKKHLLLEEGFGRHEIQHRQTPSHENEALAGSRSPTQNAKLEARPTDQLGQVVLQTEAAKTFESLGDNRPDSQIGLGLEGERLLGVTARPLLVSEVALKAPALYQNVPEKPQQVPIVVTSSVPHEPQEPALLSPTREGPIGRDQSVTHLLEDVKREIETWPQATEQQIHSTAAEEVQVEEEFSTPPEIAEIEQGDYPLGKKLEVQAGERETTAEDDVSQELPQPETAMEEDEAVDKSQHKNLVSSLKNYLLLLLKMTTEKDKSKSKMKQEAKVVEQTSVPTPIPKRVADVGVAGLTPRTSRKIFERVENNQLFQSAESLQLTPKTSRRLTGMINQELLACRETLMAEPEVSPLPCVPSIVVGSAPSEPEGSPDLSAEVSSEAPVALPSATPQELASGARRKIFLPKAKQADEMEGLTPESQTPRGKRDSPTVSPQQGRRSTTLLQTPTPASPPGERRSPTFSRKMATLEVPKIYEEPAEETKSMADSCLTPPESLQENIMEMQVGESRKVNDPFKAPQVIRKIRAEQFSDASGNLKLWCQFFNILSDSKLTWYKDEVPVAEIKRRQGKVAEQIEAIDKIRVIEKVSQKDCGVYQCTIQNEYGTDSTDFLLSAEAGEEIEMTPMVFAKGLADSGFWGDKLFGRIMVEDLDAGQSFLRKACRARAIYGLEPVFESGHTGIIKVRNLIAFGGRSESTVVERNYDITIQSMEELILLKIIPLYLIYRPANNIPYATMEEDLPGQFERYCRRERDGGSLAPANPSEIGQKCCTFQHWLYQWTNGNILVTDLEAENDILSKAMSPASGKYQGLKESCSPKLVDHFAAFHQCNRYCELLALQRLEIPQPPPKGKGSRSPITGRKTASTQSSPQLLKKGLASPQASRKGSVSPKSARKTPDNGALESQSGIRPLKGGDNGKAGRLQ</sequence>
<dbReference type="EMBL" id="JAIPUX010003439">
    <property type="protein sequence ID" value="KAH0619925.1"/>
    <property type="molecule type" value="Genomic_DNA"/>
</dbReference>
<feature type="region of interest" description="Disordered" evidence="10">
    <location>
        <begin position="103"/>
        <end position="123"/>
    </location>
</feature>
<keyword evidence="7" id="KW-0393">Immunoglobulin domain</keyword>
<dbReference type="Proteomes" id="UP000826234">
    <property type="component" value="Unassembled WGS sequence"/>
</dbReference>
<dbReference type="Pfam" id="PF02816">
    <property type="entry name" value="Alpha_kinase"/>
    <property type="match status" value="1"/>
</dbReference>
<feature type="compositionally biased region" description="Basic and acidic residues" evidence="10">
    <location>
        <begin position="15"/>
        <end position="24"/>
    </location>
</feature>
<comment type="catalytic activity">
    <reaction evidence="8">
        <text>L-threonyl-[protein] + ATP = O-phospho-L-threonyl-[protein] + ADP + H(+)</text>
        <dbReference type="Rhea" id="RHEA:46608"/>
        <dbReference type="Rhea" id="RHEA-COMP:11060"/>
        <dbReference type="Rhea" id="RHEA-COMP:11605"/>
        <dbReference type="ChEBI" id="CHEBI:15378"/>
        <dbReference type="ChEBI" id="CHEBI:30013"/>
        <dbReference type="ChEBI" id="CHEBI:30616"/>
        <dbReference type="ChEBI" id="CHEBI:61977"/>
        <dbReference type="ChEBI" id="CHEBI:456216"/>
        <dbReference type="EC" id="2.7.11.1"/>
    </reaction>
</comment>
<comment type="similarity">
    <text evidence="1">Belongs to the protein kinase superfamily. Alpha-type protein kinase family. ALPK subfamily.</text>
</comment>
<dbReference type="InterPro" id="IPR004166">
    <property type="entry name" value="a-kinase_dom"/>
</dbReference>
<keyword evidence="6" id="KW-1015">Disulfide bond</keyword>
<feature type="compositionally biased region" description="Polar residues" evidence="10">
    <location>
        <begin position="944"/>
        <end position="953"/>
    </location>
</feature>
<evidence type="ECO:0000256" key="1">
    <source>
        <dbReference type="ARBA" id="ARBA00008651"/>
    </source>
</evidence>
<evidence type="ECO:0000259" key="11">
    <source>
        <dbReference type="PROSITE" id="PS50835"/>
    </source>
</evidence>